<evidence type="ECO:0000313" key="2">
    <source>
        <dbReference type="Proteomes" id="UP000265663"/>
    </source>
</evidence>
<dbReference type="EMBL" id="KE747827">
    <property type="protein sequence ID" value="RMZ71447.1"/>
    <property type="molecule type" value="Genomic_DNA"/>
</dbReference>
<gene>
    <name evidence="1" type="ORF">GMOD_00006558</name>
</gene>
<reference evidence="1 2" key="1">
    <citation type="journal article" date="2014" name="PLoS ONE">
        <title>De novo Genome Assembly of the Fungal Plant Pathogen Pyrenophora semeniperda.</title>
        <authorList>
            <person name="Soliai M.M."/>
            <person name="Meyer S.E."/>
            <person name="Udall J.A."/>
            <person name="Elzinga D.E."/>
            <person name="Hermansen R.A."/>
            <person name="Bodily P.M."/>
            <person name="Hart A.A."/>
            <person name="Coleman C.E."/>
        </authorList>
    </citation>
    <scope>NUCLEOTIDE SEQUENCE [LARGE SCALE GENOMIC DNA]</scope>
    <source>
        <strain evidence="1 2">CCB06</strain>
        <tissue evidence="1">Mycelium</tissue>
    </source>
</reference>
<keyword evidence="2" id="KW-1185">Reference proteome</keyword>
<dbReference type="Proteomes" id="UP000265663">
    <property type="component" value="Unassembled WGS sequence"/>
</dbReference>
<protein>
    <submittedName>
        <fullName evidence="1">AAA family ATPase</fullName>
    </submittedName>
</protein>
<evidence type="ECO:0000313" key="1">
    <source>
        <dbReference type="EMBL" id="RMZ71447.1"/>
    </source>
</evidence>
<organism evidence="1 2">
    <name type="scientific">Pyrenophora seminiperda CCB06</name>
    <dbReference type="NCBI Taxonomy" id="1302712"/>
    <lineage>
        <taxon>Eukaryota</taxon>
        <taxon>Fungi</taxon>
        <taxon>Dikarya</taxon>
        <taxon>Ascomycota</taxon>
        <taxon>Pezizomycotina</taxon>
        <taxon>Dothideomycetes</taxon>
        <taxon>Pleosporomycetidae</taxon>
        <taxon>Pleosporales</taxon>
        <taxon>Pleosporineae</taxon>
        <taxon>Pleosporaceae</taxon>
        <taxon>Pyrenophora</taxon>
    </lineage>
</organism>
<name>A0A3M7MAE1_9PLEO</name>
<dbReference type="AlphaFoldDB" id="A0A3M7MAE1"/>
<proteinExistence type="predicted"/>
<sequence length="83" mass="9414">MTDVCEILIRNNDIDTIASKLAATGKWEINKLAPEDSYGHDPIQKCDSDFVLKRLEIMNDNEFAYLALWSENSYHIGVDEAPP</sequence>
<accession>A0A3M7MAE1</accession>
<dbReference type="OrthoDB" id="2959714at2759"/>